<comment type="caution">
    <text evidence="2">The sequence shown here is derived from an EMBL/GenBank/DDBJ whole genome shotgun (WGS) entry which is preliminary data.</text>
</comment>
<dbReference type="RefSeq" id="WP_142899991.1">
    <property type="nucleotide sequence ID" value="NZ_ML660075.1"/>
</dbReference>
<proteinExistence type="predicted"/>
<dbReference type="EMBL" id="VHSH01000024">
    <property type="protein sequence ID" value="TQV68089.1"/>
    <property type="molecule type" value="Genomic_DNA"/>
</dbReference>
<organism evidence="2 3">
    <name type="scientific">Denitrobaculum tricleocarpae</name>
    <dbReference type="NCBI Taxonomy" id="2591009"/>
    <lineage>
        <taxon>Bacteria</taxon>
        <taxon>Pseudomonadati</taxon>
        <taxon>Pseudomonadota</taxon>
        <taxon>Alphaproteobacteria</taxon>
        <taxon>Rhodospirillales</taxon>
        <taxon>Rhodospirillaceae</taxon>
        <taxon>Denitrobaculum</taxon>
    </lineage>
</organism>
<evidence type="ECO:0000256" key="1">
    <source>
        <dbReference type="SAM" id="SignalP"/>
    </source>
</evidence>
<gene>
    <name evidence="2" type="ORF">FKG95_29130</name>
</gene>
<evidence type="ECO:0000313" key="3">
    <source>
        <dbReference type="Proteomes" id="UP000315252"/>
    </source>
</evidence>
<name>A0A545ST08_9PROT</name>
<protein>
    <recommendedName>
        <fullName evidence="4">EF-hand domain-containing protein</fullName>
    </recommendedName>
</protein>
<keyword evidence="1" id="KW-0732">Signal</keyword>
<accession>A0A545ST08</accession>
<dbReference type="AlphaFoldDB" id="A0A545ST08"/>
<feature type="signal peptide" evidence="1">
    <location>
        <begin position="1"/>
        <end position="22"/>
    </location>
</feature>
<evidence type="ECO:0008006" key="4">
    <source>
        <dbReference type="Google" id="ProtNLM"/>
    </source>
</evidence>
<feature type="chain" id="PRO_5022127683" description="EF-hand domain-containing protein" evidence="1">
    <location>
        <begin position="23"/>
        <end position="74"/>
    </location>
</feature>
<reference evidence="2 3" key="1">
    <citation type="submission" date="2019-06" db="EMBL/GenBank/DDBJ databases">
        <title>Whole genome sequence for Rhodospirillaceae sp. R148.</title>
        <authorList>
            <person name="Wang G."/>
        </authorList>
    </citation>
    <scope>NUCLEOTIDE SEQUENCE [LARGE SCALE GENOMIC DNA]</scope>
    <source>
        <strain evidence="2 3">R148</strain>
    </source>
</reference>
<sequence length="74" mass="7564">MKKLFALSFAGAVSVAALATFAAGATRAATVTETPSFAGESQRAKSAQASLRFVDSDLNGSLEAGILRQTLAPF</sequence>
<evidence type="ECO:0000313" key="2">
    <source>
        <dbReference type="EMBL" id="TQV68089.1"/>
    </source>
</evidence>
<keyword evidence="3" id="KW-1185">Reference proteome</keyword>
<dbReference type="Proteomes" id="UP000315252">
    <property type="component" value="Unassembled WGS sequence"/>
</dbReference>